<dbReference type="Proteomes" id="UP001059546">
    <property type="component" value="Chromosome VIII"/>
</dbReference>
<reference evidence="3 5" key="2">
    <citation type="submission" date="2023-02" db="EMBL/GenBank/DDBJ databases">
        <title>Encephalitozoon hellem ATCC 50451 complete genome.</title>
        <authorList>
            <person name="Mascarenhas dos Santos A.C."/>
            <person name="Julian A.T."/>
            <person name="Pombert J.-F."/>
        </authorList>
    </citation>
    <scope>NUCLEOTIDE SEQUENCE [LARGE SCALE GENOMIC DNA]</scope>
    <source>
        <strain evidence="3 5">ATCC 50451</strain>
    </source>
</reference>
<evidence type="ECO:0000256" key="1">
    <source>
        <dbReference type="SAM" id="MobiDB-lite"/>
    </source>
</evidence>
<evidence type="ECO:0000313" key="4">
    <source>
        <dbReference type="Proteomes" id="UP001059546"/>
    </source>
</evidence>
<reference evidence="2" key="1">
    <citation type="submission" date="2021-05" db="EMBL/GenBank/DDBJ databases">
        <title>Encephalitozoon hellem ATCC 50604 Complete Genome.</title>
        <authorList>
            <person name="Mascarenhas dos Santos A.C."/>
            <person name="Julian A.T."/>
            <person name="Pombert J.-F."/>
        </authorList>
    </citation>
    <scope>NUCLEOTIDE SEQUENCE</scope>
    <source>
        <strain evidence="2">ATCC 50604</strain>
    </source>
</reference>
<dbReference type="OrthoDB" id="2556847at2759"/>
<evidence type="ECO:0000313" key="2">
    <source>
        <dbReference type="EMBL" id="UTX43773.1"/>
    </source>
</evidence>
<dbReference type="EMBL" id="CP119069">
    <property type="protein sequence ID" value="WEL39252.1"/>
    <property type="molecule type" value="Genomic_DNA"/>
</dbReference>
<keyword evidence="5" id="KW-1185">Reference proteome</keyword>
<evidence type="ECO:0000313" key="3">
    <source>
        <dbReference type="EMBL" id="WEL39252.1"/>
    </source>
</evidence>
<proteinExistence type="predicted"/>
<gene>
    <name evidence="2" type="ORF">GPU96_08g15470</name>
    <name evidence="3" type="ORF">PFJ87_08g01140</name>
</gene>
<protein>
    <recommendedName>
        <fullName evidence="6">GLTSCR protein conserved domain-containing protein</fullName>
    </recommendedName>
</protein>
<organism evidence="2 4">
    <name type="scientific">Encephalitozoon hellem</name>
    <name type="common">Microsporidian parasite</name>
    <dbReference type="NCBI Taxonomy" id="27973"/>
    <lineage>
        <taxon>Eukaryota</taxon>
        <taxon>Fungi</taxon>
        <taxon>Fungi incertae sedis</taxon>
        <taxon>Microsporidia</taxon>
        <taxon>Unikaryonidae</taxon>
        <taxon>Encephalitozoon</taxon>
    </lineage>
</organism>
<feature type="compositionally biased region" description="Basic and acidic residues" evidence="1">
    <location>
        <begin position="36"/>
        <end position="45"/>
    </location>
</feature>
<dbReference type="AlphaFoldDB" id="A0A9Q9CDB5"/>
<dbReference type="EMBL" id="CP075154">
    <property type="protein sequence ID" value="UTX43773.1"/>
    <property type="molecule type" value="Genomic_DNA"/>
</dbReference>
<evidence type="ECO:0008006" key="6">
    <source>
        <dbReference type="Google" id="ProtNLM"/>
    </source>
</evidence>
<feature type="region of interest" description="Disordered" evidence="1">
    <location>
        <begin position="1"/>
        <end position="46"/>
    </location>
</feature>
<dbReference type="Proteomes" id="UP001217963">
    <property type="component" value="Chromosome VIII"/>
</dbReference>
<evidence type="ECO:0000313" key="5">
    <source>
        <dbReference type="Proteomes" id="UP001217963"/>
    </source>
</evidence>
<accession>A0A9Q9CDB5</accession>
<sequence length="240" mass="27495">MERALDKPDGANSGTDDLNGAEPFGRGDLNSSDAGDVLRTKEAPEPHNIVRTKGVRGPYKKAKKVEEGGYGYLYGNLYEQAQARRQKILGFLQKDLFQIGRPDLRRFMNINHAYECLLPYHIFGFDLYEDMLFMSCKEVSGALDLVGEMAELMKEVGALEGRPVATEETLVCELLLYYQQRYISTMYGDGKKQRIQRRYRQQLSKRNTIFRLKIGIRAQRENDVNVRNGRLYFKRCGGST</sequence>
<name>A0A9Q9CDB5_ENCHE</name>